<dbReference type="Proteomes" id="UP001215598">
    <property type="component" value="Unassembled WGS sequence"/>
</dbReference>
<dbReference type="InterPro" id="IPR036390">
    <property type="entry name" value="WH_DNA-bd_sf"/>
</dbReference>
<dbReference type="InterPro" id="IPR001766">
    <property type="entry name" value="Fork_head_dom"/>
</dbReference>
<evidence type="ECO:0000313" key="4">
    <source>
        <dbReference type="EMBL" id="KAJ7783117.1"/>
    </source>
</evidence>
<organism evidence="4 5">
    <name type="scientific">Mycena metata</name>
    <dbReference type="NCBI Taxonomy" id="1033252"/>
    <lineage>
        <taxon>Eukaryota</taxon>
        <taxon>Fungi</taxon>
        <taxon>Dikarya</taxon>
        <taxon>Basidiomycota</taxon>
        <taxon>Agaricomycotina</taxon>
        <taxon>Agaricomycetes</taxon>
        <taxon>Agaricomycetidae</taxon>
        <taxon>Agaricales</taxon>
        <taxon>Marasmiineae</taxon>
        <taxon>Mycenaceae</taxon>
        <taxon>Mycena</taxon>
    </lineage>
</organism>
<dbReference type="SUPFAM" id="SSF46785">
    <property type="entry name" value="Winged helix' DNA-binding domain"/>
    <property type="match status" value="1"/>
</dbReference>
<dbReference type="GO" id="GO:0005634">
    <property type="term" value="C:nucleus"/>
    <property type="evidence" value="ECO:0007669"/>
    <property type="project" value="UniProtKB-SubCell"/>
</dbReference>
<keyword evidence="2" id="KW-0539">Nucleus</keyword>
<feature type="domain" description="Fork-head" evidence="3">
    <location>
        <begin position="172"/>
        <end position="258"/>
    </location>
</feature>
<gene>
    <name evidence="4" type="ORF">B0H16DRAFT_1447291</name>
</gene>
<dbReference type="GO" id="GO:0003700">
    <property type="term" value="F:DNA-binding transcription factor activity"/>
    <property type="evidence" value="ECO:0007669"/>
    <property type="project" value="InterPro"/>
</dbReference>
<evidence type="ECO:0000313" key="5">
    <source>
        <dbReference type="Proteomes" id="UP001215598"/>
    </source>
</evidence>
<dbReference type="Pfam" id="PF00250">
    <property type="entry name" value="Forkhead"/>
    <property type="match status" value="1"/>
</dbReference>
<accession>A0AAD7P0W3</accession>
<dbReference type="AlphaFoldDB" id="A0AAD7P0W3"/>
<protein>
    <recommendedName>
        <fullName evidence="3">Fork-head domain-containing protein</fullName>
    </recommendedName>
</protein>
<evidence type="ECO:0000259" key="3">
    <source>
        <dbReference type="PROSITE" id="PS50039"/>
    </source>
</evidence>
<feature type="DNA-binding region" description="Fork-head" evidence="2">
    <location>
        <begin position="172"/>
        <end position="258"/>
    </location>
</feature>
<dbReference type="InterPro" id="IPR036388">
    <property type="entry name" value="WH-like_DNA-bd_sf"/>
</dbReference>
<dbReference type="EMBL" id="JARKIB010000003">
    <property type="protein sequence ID" value="KAJ7783117.1"/>
    <property type="molecule type" value="Genomic_DNA"/>
</dbReference>
<reference evidence="4" key="1">
    <citation type="submission" date="2023-03" db="EMBL/GenBank/DDBJ databases">
        <title>Massive genome expansion in bonnet fungi (Mycena s.s.) driven by repeated elements and novel gene families across ecological guilds.</title>
        <authorList>
            <consortium name="Lawrence Berkeley National Laboratory"/>
            <person name="Harder C.B."/>
            <person name="Miyauchi S."/>
            <person name="Viragh M."/>
            <person name="Kuo A."/>
            <person name="Thoen E."/>
            <person name="Andreopoulos B."/>
            <person name="Lu D."/>
            <person name="Skrede I."/>
            <person name="Drula E."/>
            <person name="Henrissat B."/>
            <person name="Morin E."/>
            <person name="Kohler A."/>
            <person name="Barry K."/>
            <person name="LaButti K."/>
            <person name="Morin E."/>
            <person name="Salamov A."/>
            <person name="Lipzen A."/>
            <person name="Mereny Z."/>
            <person name="Hegedus B."/>
            <person name="Baldrian P."/>
            <person name="Stursova M."/>
            <person name="Weitz H."/>
            <person name="Taylor A."/>
            <person name="Grigoriev I.V."/>
            <person name="Nagy L.G."/>
            <person name="Martin F."/>
            <person name="Kauserud H."/>
        </authorList>
    </citation>
    <scope>NUCLEOTIDE SEQUENCE</scope>
    <source>
        <strain evidence="4">CBHHK182m</strain>
    </source>
</reference>
<comment type="subcellular location">
    <subcellularLocation>
        <location evidence="2">Nucleus</location>
    </subcellularLocation>
</comment>
<comment type="caution">
    <text evidence="4">The sequence shown here is derived from an EMBL/GenBank/DDBJ whole genome shotgun (WGS) entry which is preliminary data.</text>
</comment>
<sequence length="258" mass="28955">MFCNCHYKPEGKVEGRHCKLYLGYAIMNADMSLPLYGYATMEIWVQIHSTSGLVCPPTTPEEALNGTQRWAAEESVANFTPNVVCAAHITSSAYARITVGTRIATPAAWGEIATITDIIQQEWNDTVTLEAWLYAARQTIYLTLDQHCEGVFTDAVGYRRWKKVGSYGSPARPKATWATLVAYLISRSDSKTMSTDQLHDAIVAEFPWFAMNGTKDKWKGCIQYTLCSRKEFVPYIGIRASAGQRKRSVMWRVDNSRG</sequence>
<evidence type="ECO:0000256" key="2">
    <source>
        <dbReference type="PROSITE-ProRule" id="PRU00089"/>
    </source>
</evidence>
<name>A0AAD7P0W3_9AGAR</name>
<evidence type="ECO:0000256" key="1">
    <source>
        <dbReference type="ARBA" id="ARBA00023125"/>
    </source>
</evidence>
<dbReference type="GO" id="GO:0043565">
    <property type="term" value="F:sequence-specific DNA binding"/>
    <property type="evidence" value="ECO:0007669"/>
    <property type="project" value="InterPro"/>
</dbReference>
<keyword evidence="5" id="KW-1185">Reference proteome</keyword>
<keyword evidence="1 2" id="KW-0238">DNA-binding</keyword>
<proteinExistence type="predicted"/>
<dbReference type="Gene3D" id="1.10.10.10">
    <property type="entry name" value="Winged helix-like DNA-binding domain superfamily/Winged helix DNA-binding domain"/>
    <property type="match status" value="1"/>
</dbReference>
<dbReference type="PROSITE" id="PS50039">
    <property type="entry name" value="FORK_HEAD_3"/>
    <property type="match status" value="1"/>
</dbReference>